<keyword evidence="6" id="KW-0732">Signal</keyword>
<evidence type="ECO:0000259" key="7">
    <source>
        <dbReference type="PROSITE" id="PS50059"/>
    </source>
</evidence>
<evidence type="ECO:0000256" key="1">
    <source>
        <dbReference type="ARBA" id="ARBA00000971"/>
    </source>
</evidence>
<protein>
    <recommendedName>
        <fullName evidence="2 5">peptidylprolyl isomerase</fullName>
        <ecNumber evidence="2 5">5.2.1.8</ecNumber>
    </recommendedName>
</protein>
<dbReference type="Pfam" id="PF00254">
    <property type="entry name" value="FKBP_C"/>
    <property type="match status" value="1"/>
</dbReference>
<keyword evidence="9" id="KW-1185">Reference proteome</keyword>
<dbReference type="Gene3D" id="3.10.50.40">
    <property type="match status" value="1"/>
</dbReference>
<dbReference type="EMBL" id="JBBMFS010000001">
    <property type="protein sequence ID" value="MEQ2553413.1"/>
    <property type="molecule type" value="Genomic_DNA"/>
</dbReference>
<dbReference type="GO" id="GO:0003755">
    <property type="term" value="F:peptidyl-prolyl cis-trans isomerase activity"/>
    <property type="evidence" value="ECO:0007669"/>
    <property type="project" value="UniProtKB-EC"/>
</dbReference>
<evidence type="ECO:0000313" key="8">
    <source>
        <dbReference type="EMBL" id="MEQ2553413.1"/>
    </source>
</evidence>
<feature type="signal peptide" evidence="6">
    <location>
        <begin position="1"/>
        <end position="25"/>
    </location>
</feature>
<dbReference type="EC" id="5.2.1.8" evidence="2 5"/>
<dbReference type="InterPro" id="IPR001179">
    <property type="entry name" value="PPIase_FKBP_dom"/>
</dbReference>
<dbReference type="Pfam" id="PF05698">
    <property type="entry name" value="Trigger_C"/>
    <property type="match status" value="1"/>
</dbReference>
<comment type="catalytic activity">
    <reaction evidence="1 5">
        <text>[protein]-peptidylproline (omega=180) = [protein]-peptidylproline (omega=0)</text>
        <dbReference type="Rhea" id="RHEA:16237"/>
        <dbReference type="Rhea" id="RHEA-COMP:10747"/>
        <dbReference type="Rhea" id="RHEA-COMP:10748"/>
        <dbReference type="ChEBI" id="CHEBI:83833"/>
        <dbReference type="ChEBI" id="CHEBI:83834"/>
        <dbReference type="EC" id="5.2.1.8"/>
    </reaction>
</comment>
<feature type="chain" id="PRO_5046396139" description="peptidylprolyl isomerase" evidence="6">
    <location>
        <begin position="26"/>
        <end position="348"/>
    </location>
</feature>
<comment type="caution">
    <text evidence="8">The sequence shown here is derived from an EMBL/GenBank/DDBJ whole genome shotgun (WGS) entry which is preliminary data.</text>
</comment>
<evidence type="ECO:0000313" key="9">
    <source>
        <dbReference type="Proteomes" id="UP001546774"/>
    </source>
</evidence>
<dbReference type="PROSITE" id="PS50059">
    <property type="entry name" value="FKBP_PPIASE"/>
    <property type="match status" value="1"/>
</dbReference>
<dbReference type="InterPro" id="IPR027304">
    <property type="entry name" value="Trigger_fact/SurA_dom_sf"/>
</dbReference>
<name>A0ABV1H138_9FIRM</name>
<evidence type="ECO:0000256" key="2">
    <source>
        <dbReference type="ARBA" id="ARBA00013194"/>
    </source>
</evidence>
<dbReference type="SUPFAM" id="SSF109998">
    <property type="entry name" value="Triger factor/SurA peptide-binding domain-like"/>
    <property type="match status" value="1"/>
</dbReference>
<keyword evidence="4 5" id="KW-0413">Isomerase</keyword>
<dbReference type="PROSITE" id="PS51257">
    <property type="entry name" value="PROKAR_LIPOPROTEIN"/>
    <property type="match status" value="1"/>
</dbReference>
<gene>
    <name evidence="8" type="ORF">WMO37_00070</name>
</gene>
<keyword evidence="3 5" id="KW-0697">Rotamase</keyword>
<evidence type="ECO:0000256" key="3">
    <source>
        <dbReference type="ARBA" id="ARBA00023110"/>
    </source>
</evidence>
<proteinExistence type="predicted"/>
<evidence type="ECO:0000256" key="5">
    <source>
        <dbReference type="PROSITE-ProRule" id="PRU00277"/>
    </source>
</evidence>
<dbReference type="InterPro" id="IPR008880">
    <property type="entry name" value="Trigger_fac_C"/>
</dbReference>
<dbReference type="SUPFAM" id="SSF54534">
    <property type="entry name" value="FKBP-like"/>
    <property type="match status" value="1"/>
</dbReference>
<evidence type="ECO:0000256" key="6">
    <source>
        <dbReference type="SAM" id="SignalP"/>
    </source>
</evidence>
<dbReference type="Gene3D" id="1.10.3120.10">
    <property type="entry name" value="Trigger factor, C-terminal domain"/>
    <property type="match status" value="1"/>
</dbReference>
<organism evidence="8 9">
    <name type="scientific">Lachnospira intestinalis</name>
    <dbReference type="NCBI Taxonomy" id="3133158"/>
    <lineage>
        <taxon>Bacteria</taxon>
        <taxon>Bacillati</taxon>
        <taxon>Bacillota</taxon>
        <taxon>Clostridia</taxon>
        <taxon>Lachnospirales</taxon>
        <taxon>Lachnospiraceae</taxon>
        <taxon>Lachnospira</taxon>
    </lineage>
</organism>
<reference evidence="8" key="1">
    <citation type="submission" date="2024-03" db="EMBL/GenBank/DDBJ databases">
        <title>Human intestinal bacterial collection.</title>
        <authorList>
            <person name="Pauvert C."/>
            <person name="Hitch T.C.A."/>
            <person name="Clavel T."/>
        </authorList>
    </citation>
    <scope>NUCLEOTIDE SEQUENCE [LARGE SCALE GENOMIC DNA]</scope>
    <source>
        <strain evidence="8">CLA-AA-H89B</strain>
    </source>
</reference>
<dbReference type="InterPro" id="IPR046357">
    <property type="entry name" value="PPIase_dom_sf"/>
</dbReference>
<feature type="domain" description="PPIase FKBP-type" evidence="7">
    <location>
        <begin position="88"/>
        <end position="149"/>
    </location>
</feature>
<sequence length="348" mass="39041">MKKTGLLKRAGVAVMTAALMVTAVACNTKIKVNFEAKASDYVKLGQYKGITVSVDEQAIENELIEKKVQNDLTSNTTYDEVSREARDKDQVTVDFTGTIGGEEVSGFSNEDYSLILGTDTFVIDGFIDALYGMSAGQTKVVILTVPEDFEDAPEYAGSRIVYNITMKKVEQPNVPMITDAYVQEYFSCNTVAEYRQSIKDDIQETIDEQIEDAKKEAVLTKLQQNCEITGYPEAYLSSKQSELETSIKFYALMQGLSNDEYCQKSFGISFEEYVKRAVAQDLIFQSIIEQEDLSITDYEYKGDLESFADKMGFTNKDSFVEKYGKDKIVRAMLLQKAQDVVMNSAVYE</sequence>
<accession>A0ABV1H138</accession>
<dbReference type="Proteomes" id="UP001546774">
    <property type="component" value="Unassembled WGS sequence"/>
</dbReference>
<dbReference type="InterPro" id="IPR037041">
    <property type="entry name" value="Trigger_fac_C_sf"/>
</dbReference>
<evidence type="ECO:0000256" key="4">
    <source>
        <dbReference type="ARBA" id="ARBA00023235"/>
    </source>
</evidence>